<dbReference type="AlphaFoldDB" id="A0A8J3RZ77"/>
<dbReference type="InterPro" id="IPR043746">
    <property type="entry name" value="DUF5691"/>
</dbReference>
<name>A0A8J3RZ77_PLARO</name>
<dbReference type="Pfam" id="PF18944">
    <property type="entry name" value="DUF5691"/>
    <property type="match status" value="1"/>
</dbReference>
<accession>A0A8J3RZ77</accession>
<keyword evidence="2" id="KW-1185">Reference proteome</keyword>
<proteinExistence type="predicted"/>
<dbReference type="Proteomes" id="UP000655044">
    <property type="component" value="Unassembled WGS sequence"/>
</dbReference>
<sequence>MTPWEDLVSTALVGTDRRPLPGAPAGADPAVELLERAAVHTVRVRAGQRLRAGTPLEAAPPEEQPVVSRAAADRLARILGGERPRLLAEWLQTAAGRGYRLAPHLLPELLDHAARDRSIRPHVGILAGHRGRWLAGLNPAWGFLLEEVTAARPRPEVWELGTSGDRRAYLAALRAADPGAARELLAAAWEKETPEDRAAFLELLGEGLSLDDEPFLEAALDDRRIEVRHRASELLTRLPDSRLGRRMAERAARRFAVARGRLNVDPPLECDAAMERDGIRPKPPRGMGEQGWWLRQLVSRTPLAVWRDLLGHSPRELVRMKVVDWGREVMAGWVRATVIQEDPEWARELFASDPLADLLAVLPRGEQETLATDFVRGHGLDGQLIMVLGGVAAPWGQELSRAVFHKILEVSGTQPWNLGELTKLAGERVDPALHGLAERLSPEPPIQEVAALLRFRDDMLKELS</sequence>
<evidence type="ECO:0000313" key="2">
    <source>
        <dbReference type="Proteomes" id="UP000655044"/>
    </source>
</evidence>
<comment type="caution">
    <text evidence="1">The sequence shown here is derived from an EMBL/GenBank/DDBJ whole genome shotgun (WGS) entry which is preliminary data.</text>
</comment>
<reference evidence="1" key="1">
    <citation type="submission" date="2021-01" db="EMBL/GenBank/DDBJ databases">
        <title>Whole genome shotgun sequence of Planobispora rosea NBRC 15558.</title>
        <authorList>
            <person name="Komaki H."/>
            <person name="Tamura T."/>
        </authorList>
    </citation>
    <scope>NUCLEOTIDE SEQUENCE</scope>
    <source>
        <strain evidence="1">NBRC 15558</strain>
    </source>
</reference>
<dbReference type="EMBL" id="BOOI01000013">
    <property type="protein sequence ID" value="GIH83320.1"/>
    <property type="molecule type" value="Genomic_DNA"/>
</dbReference>
<gene>
    <name evidence="1" type="ORF">Pro02_17280</name>
</gene>
<organism evidence="1 2">
    <name type="scientific">Planobispora rosea</name>
    <dbReference type="NCBI Taxonomy" id="35762"/>
    <lineage>
        <taxon>Bacteria</taxon>
        <taxon>Bacillati</taxon>
        <taxon>Actinomycetota</taxon>
        <taxon>Actinomycetes</taxon>
        <taxon>Streptosporangiales</taxon>
        <taxon>Streptosporangiaceae</taxon>
        <taxon>Planobispora</taxon>
    </lineage>
</organism>
<evidence type="ECO:0000313" key="1">
    <source>
        <dbReference type="EMBL" id="GIH83320.1"/>
    </source>
</evidence>
<dbReference type="RefSeq" id="WP_189243099.1">
    <property type="nucleotide sequence ID" value="NZ_BMQP01000027.1"/>
</dbReference>
<protein>
    <submittedName>
        <fullName evidence="1">Uncharacterized protein</fullName>
    </submittedName>
</protein>